<evidence type="ECO:0000313" key="10">
    <source>
        <dbReference type="Proteomes" id="UP000245523"/>
    </source>
</evidence>
<feature type="signal peptide" evidence="7">
    <location>
        <begin position="1"/>
        <end position="20"/>
    </location>
</feature>
<dbReference type="PRINTS" id="PR01021">
    <property type="entry name" value="OMPADOMAIN"/>
</dbReference>
<dbReference type="InterPro" id="IPR028974">
    <property type="entry name" value="TSP_type-3_rpt"/>
</dbReference>
<keyword evidence="3 5" id="KW-0472">Membrane</keyword>
<gene>
    <name evidence="9" type="ORF">B0H50_101305</name>
</gene>
<dbReference type="RefSeq" id="WP_109587132.1">
    <property type="nucleotide sequence ID" value="NZ_QGHD01000001.1"/>
</dbReference>
<dbReference type="PANTHER" id="PTHR30329">
    <property type="entry name" value="STATOR ELEMENT OF FLAGELLAR MOTOR COMPLEX"/>
    <property type="match status" value="1"/>
</dbReference>
<evidence type="ECO:0000256" key="6">
    <source>
        <dbReference type="SAM" id="MobiDB-lite"/>
    </source>
</evidence>
<dbReference type="PANTHER" id="PTHR30329:SF21">
    <property type="entry name" value="LIPOPROTEIN YIAD-RELATED"/>
    <property type="match status" value="1"/>
</dbReference>
<dbReference type="SUPFAM" id="SSF103647">
    <property type="entry name" value="TSP type-3 repeat"/>
    <property type="match status" value="3"/>
</dbReference>
<dbReference type="CDD" id="cd07185">
    <property type="entry name" value="OmpA_C-like"/>
    <property type="match status" value="1"/>
</dbReference>
<accession>A0ABX5LUZ6</accession>
<protein>
    <submittedName>
        <fullName evidence="9">Outer membrane protein OmpA-like peptidoglycan-associated protein</fullName>
    </submittedName>
</protein>
<dbReference type="EMBL" id="QGHD01000001">
    <property type="protein sequence ID" value="PWL04290.1"/>
    <property type="molecule type" value="Genomic_DNA"/>
</dbReference>
<sequence length="675" mass="72609">MRTKSLIAAILGLSVGIAFAETGLEGGRDGLHQQSAKTLGQWGISVGIGAEGVADAQPSAYDYYYYSNGQATMVNSLMPSISGNFHAAVGLLDFLDLGVVVPIHYDDINPDDEDAELNGWGLGDIQLWTKFRLPMFDTTDLVNVAVLGQIYFPTGDKKAGMRPRHVWYVNAWGEDHAFTADDWALEASLLLTLDFNRLGIPLRWNSNIGFVGVFNEGANTMLYGTGLNFTGIEAMDIFLEYSGEMRVEKTNSSHWRDPLSDPMRITPGVRFHLAKGVDLAVGADIGITAFIDEDKLTEKYVSVDKHQGGKVVRYKTGAADYGASALLTWRGNPFAKDNDEDNDGVEDKKDQCAHTPSGVNVDANGCPMDEDKDGIPDYLDKCAGTPAGTAVDSIGCPVKNPVDSARADSLAKALAAADSAKNAPIDTAAICAARVDTTDTDKDGVYDANDKCPNTPKGAVVDSTGCPLDSDKDNVYDGLDKCPNTLSGVMVDSTGCPLDSDKDGVADFHDKCPNTPKGAVVDSTGCILDSDKDGVIDAIDQCPNTLHGVEVDKVGCPVRKKEDLSQLRKGIAFQLNSAKLTKKSFGTLDDVANLMKKYEQAKIEVQGHTDESGSAEHNQKLSEDRAKSVANYIIKKGVSEDRIRAVGYGNTRPIADNKTKKGRKANRRVELVPFE</sequence>
<comment type="caution">
    <text evidence="9">The sequence shown here is derived from an EMBL/GenBank/DDBJ whole genome shotgun (WGS) entry which is preliminary data.</text>
</comment>
<dbReference type="SUPFAM" id="SSF103088">
    <property type="entry name" value="OmpA-like"/>
    <property type="match status" value="1"/>
</dbReference>
<dbReference type="PROSITE" id="PS51123">
    <property type="entry name" value="OMPA_2"/>
    <property type="match status" value="1"/>
</dbReference>
<comment type="subcellular location">
    <subcellularLocation>
        <location evidence="1">Cell outer membrane</location>
    </subcellularLocation>
</comment>
<evidence type="ECO:0000256" key="1">
    <source>
        <dbReference type="ARBA" id="ARBA00004442"/>
    </source>
</evidence>
<feature type="region of interest" description="Disordered" evidence="6">
    <location>
        <begin position="334"/>
        <end position="366"/>
    </location>
</feature>
<feature type="chain" id="PRO_5046090729" evidence="7">
    <location>
        <begin position="21"/>
        <end position="675"/>
    </location>
</feature>
<dbReference type="InterPro" id="IPR006664">
    <property type="entry name" value="OMP_bac"/>
</dbReference>
<reference evidence="9 10" key="1">
    <citation type="submission" date="2018-05" db="EMBL/GenBank/DDBJ databases">
        <title>Animal gut microbial communities from fecal samples from Wisconsin, USA.</title>
        <authorList>
            <person name="Neumann A."/>
        </authorList>
    </citation>
    <scope>NUCLEOTIDE SEQUENCE [LARGE SCALE GENOMIC DNA]</scope>
    <source>
        <strain evidence="9 10">UWS4</strain>
    </source>
</reference>
<dbReference type="Gene3D" id="4.10.1080.10">
    <property type="entry name" value="TSP type-3 repeat"/>
    <property type="match status" value="2"/>
</dbReference>
<evidence type="ECO:0000256" key="7">
    <source>
        <dbReference type="SAM" id="SignalP"/>
    </source>
</evidence>
<dbReference type="InterPro" id="IPR003367">
    <property type="entry name" value="Thrombospondin_3-like_rpt"/>
</dbReference>
<dbReference type="PRINTS" id="PR01023">
    <property type="entry name" value="NAFLGMOTY"/>
</dbReference>
<dbReference type="Pfam" id="PF00691">
    <property type="entry name" value="OmpA"/>
    <property type="match status" value="1"/>
</dbReference>
<feature type="region of interest" description="Disordered" evidence="6">
    <location>
        <begin position="650"/>
        <end position="675"/>
    </location>
</feature>
<evidence type="ECO:0000256" key="4">
    <source>
        <dbReference type="ARBA" id="ARBA00023237"/>
    </source>
</evidence>
<organism evidence="9 10">
    <name type="scientific">Hallerella porci</name>
    <dbReference type="NCBI Taxonomy" id="1945871"/>
    <lineage>
        <taxon>Bacteria</taxon>
        <taxon>Pseudomonadati</taxon>
        <taxon>Fibrobacterota</taxon>
        <taxon>Fibrobacteria</taxon>
        <taxon>Fibrobacterales</taxon>
        <taxon>Fibrobacteraceae</taxon>
        <taxon>Hallerella</taxon>
    </lineage>
</organism>
<evidence type="ECO:0000259" key="8">
    <source>
        <dbReference type="PROSITE" id="PS51123"/>
    </source>
</evidence>
<dbReference type="Proteomes" id="UP000245523">
    <property type="component" value="Unassembled WGS sequence"/>
</dbReference>
<dbReference type="InterPro" id="IPR036737">
    <property type="entry name" value="OmpA-like_sf"/>
</dbReference>
<name>A0ABX5LUZ6_9BACT</name>
<dbReference type="Pfam" id="PF02412">
    <property type="entry name" value="TSP_3"/>
    <property type="match status" value="4"/>
</dbReference>
<evidence type="ECO:0000256" key="3">
    <source>
        <dbReference type="ARBA" id="ARBA00023136"/>
    </source>
</evidence>
<dbReference type="Gene3D" id="3.30.1330.60">
    <property type="entry name" value="OmpA-like domain"/>
    <property type="match status" value="1"/>
</dbReference>
<keyword evidence="10" id="KW-1185">Reference proteome</keyword>
<proteinExistence type="predicted"/>
<keyword evidence="2 7" id="KW-0732">Signal</keyword>
<evidence type="ECO:0000256" key="5">
    <source>
        <dbReference type="PROSITE-ProRule" id="PRU00473"/>
    </source>
</evidence>
<dbReference type="InterPro" id="IPR006665">
    <property type="entry name" value="OmpA-like"/>
</dbReference>
<dbReference type="InterPro" id="IPR050330">
    <property type="entry name" value="Bact_OuterMem_StrucFunc"/>
</dbReference>
<keyword evidence="4" id="KW-0998">Cell outer membrane</keyword>
<evidence type="ECO:0000313" key="9">
    <source>
        <dbReference type="EMBL" id="PWL04290.1"/>
    </source>
</evidence>
<feature type="domain" description="OmpA-like" evidence="8">
    <location>
        <begin position="560"/>
        <end position="675"/>
    </location>
</feature>
<evidence type="ECO:0000256" key="2">
    <source>
        <dbReference type="ARBA" id="ARBA00022729"/>
    </source>
</evidence>